<gene>
    <name evidence="4" type="primary">LOC117573405</name>
</gene>
<dbReference type="GeneID" id="117573405"/>
<evidence type="ECO:0000313" key="4">
    <source>
        <dbReference type="RefSeq" id="XP_034112498.1"/>
    </source>
</evidence>
<name>A0A6P8XIG5_DROAB</name>
<dbReference type="PANTHER" id="PTHR31927:SF2">
    <property type="entry name" value="FI07246P-RELATED"/>
    <property type="match status" value="1"/>
</dbReference>
<accession>A0A6P8XIG5</accession>
<dbReference type="RefSeq" id="XP_034112498.1">
    <property type="nucleotide sequence ID" value="XM_034256607.1"/>
</dbReference>
<feature type="domain" description="DUF243" evidence="2">
    <location>
        <begin position="152"/>
        <end position="256"/>
    </location>
</feature>
<keyword evidence="1" id="KW-0732">Signal</keyword>
<dbReference type="SMART" id="SM00690">
    <property type="entry name" value="DM5"/>
    <property type="match status" value="1"/>
</dbReference>
<sequence length="369" mass="41122">MKQFAVLVCLSCAVLAAAAPQGYNYNKQQQAAPVIQTGNLRPQTPVSTSGIYNVPAQQQPQQQVIQTVSPPVQTVVNTVEPQVQLQVQHQVQSQPQQPQQQIIYQAPQQPQVIQQPQQQFVQTIQQPQQQFVQTIQQPQQQFVQSQYVQRPAIVTKDIYIHSAPDDTEEITRDAPQLDNLPIRKNYRIVFIKAPTQNLKHTAAALKRAQASNEEKTVIYVLSKKPDITEIQQHLQLSQTESKVHKPEVYFIKYKTTEEAQRAQQEIQAQYDALGGATHISDEGVAPITSFSGGSLNIGSIVPQHVQTQTIAQQPQTQTIVQTTPIVSQNVQQQGSFVQQSGLQSSTVTSGINFGVNQPLKRYVPAKTFK</sequence>
<dbReference type="OrthoDB" id="8030796at2759"/>
<feature type="signal peptide" evidence="1">
    <location>
        <begin position="1"/>
        <end position="18"/>
    </location>
</feature>
<dbReference type="GO" id="GO:0062129">
    <property type="term" value="C:chitin-based extracellular matrix"/>
    <property type="evidence" value="ECO:0007669"/>
    <property type="project" value="TreeGrafter"/>
</dbReference>
<dbReference type="InterPro" id="IPR004145">
    <property type="entry name" value="DUF243"/>
</dbReference>
<protein>
    <submittedName>
        <fullName evidence="4">Bromodomain-containing protein DDB_G0280777</fullName>
    </submittedName>
</protein>
<dbReference type="GO" id="GO:0040003">
    <property type="term" value="P:chitin-based cuticle development"/>
    <property type="evidence" value="ECO:0007669"/>
    <property type="project" value="TreeGrafter"/>
</dbReference>
<dbReference type="Pfam" id="PF03103">
    <property type="entry name" value="DUF243"/>
    <property type="match status" value="1"/>
</dbReference>
<proteinExistence type="predicted"/>
<feature type="chain" id="PRO_5027655301" evidence="1">
    <location>
        <begin position="19"/>
        <end position="369"/>
    </location>
</feature>
<dbReference type="AlphaFoldDB" id="A0A6P8XIG5"/>
<evidence type="ECO:0000256" key="1">
    <source>
        <dbReference type="SAM" id="SignalP"/>
    </source>
</evidence>
<keyword evidence="3" id="KW-1185">Reference proteome</keyword>
<dbReference type="PANTHER" id="PTHR31927">
    <property type="entry name" value="FI07246P-RELATED-RELATED"/>
    <property type="match status" value="1"/>
</dbReference>
<dbReference type="Proteomes" id="UP000515160">
    <property type="component" value="Chromosome 2R"/>
</dbReference>
<organism evidence="3 4">
    <name type="scientific">Drosophila albomicans</name>
    <name type="common">Fruit fly</name>
    <dbReference type="NCBI Taxonomy" id="7291"/>
    <lineage>
        <taxon>Eukaryota</taxon>
        <taxon>Metazoa</taxon>
        <taxon>Ecdysozoa</taxon>
        <taxon>Arthropoda</taxon>
        <taxon>Hexapoda</taxon>
        <taxon>Insecta</taxon>
        <taxon>Pterygota</taxon>
        <taxon>Neoptera</taxon>
        <taxon>Endopterygota</taxon>
        <taxon>Diptera</taxon>
        <taxon>Brachycera</taxon>
        <taxon>Muscomorpha</taxon>
        <taxon>Ephydroidea</taxon>
        <taxon>Drosophilidae</taxon>
        <taxon>Drosophila</taxon>
    </lineage>
</organism>
<dbReference type="GO" id="GO:0008010">
    <property type="term" value="F:structural constituent of chitin-based larval cuticle"/>
    <property type="evidence" value="ECO:0007669"/>
    <property type="project" value="TreeGrafter"/>
</dbReference>
<evidence type="ECO:0000259" key="2">
    <source>
        <dbReference type="SMART" id="SM00690"/>
    </source>
</evidence>
<reference evidence="4" key="1">
    <citation type="submission" date="2025-08" db="UniProtKB">
        <authorList>
            <consortium name="RefSeq"/>
        </authorList>
    </citation>
    <scope>IDENTIFICATION</scope>
    <source>
        <strain evidence="4">15112-1751.03</strain>
        <tissue evidence="4">Whole Adult</tissue>
    </source>
</reference>
<evidence type="ECO:0000313" key="3">
    <source>
        <dbReference type="Proteomes" id="UP000515160"/>
    </source>
</evidence>